<dbReference type="STRING" id="767519.SAMN05216559_0208"/>
<dbReference type="PRINTS" id="PR00508">
    <property type="entry name" value="S21N4MTFRASE"/>
</dbReference>
<dbReference type="SUPFAM" id="SSF53335">
    <property type="entry name" value="S-adenosyl-L-methionine-dependent methyltransferases"/>
    <property type="match status" value="1"/>
</dbReference>
<keyword evidence="1 3" id="KW-0489">Methyltransferase</keyword>
<proteinExistence type="inferred from homology"/>
<keyword evidence="2" id="KW-0808">Transferase</keyword>
<dbReference type="GO" id="GO:0015667">
    <property type="term" value="F:site-specific DNA-methyltransferase (cytosine-N4-specific) activity"/>
    <property type="evidence" value="ECO:0007669"/>
    <property type="project" value="UniProtKB-EC"/>
</dbReference>
<comment type="similarity">
    <text evidence="3">Belongs to the N(4)/N(6)-methyltransferase family.</text>
</comment>
<dbReference type="AlphaFoldDB" id="A0A1I6K569"/>
<feature type="domain" description="DNA methylase N-4/N-6" evidence="4">
    <location>
        <begin position="25"/>
        <end position="79"/>
    </location>
</feature>
<dbReference type="EC" id="2.1.1.113" evidence="3"/>
<dbReference type="GO" id="GO:0009307">
    <property type="term" value="P:DNA restriction-modification system"/>
    <property type="evidence" value="ECO:0007669"/>
    <property type="project" value="UniProtKB-KW"/>
</dbReference>
<organism evidence="5 6">
    <name type="scientific">Halomicrobium zhouii</name>
    <dbReference type="NCBI Taxonomy" id="767519"/>
    <lineage>
        <taxon>Archaea</taxon>
        <taxon>Methanobacteriati</taxon>
        <taxon>Methanobacteriota</taxon>
        <taxon>Stenosarchaea group</taxon>
        <taxon>Halobacteria</taxon>
        <taxon>Halobacteriales</taxon>
        <taxon>Haloarculaceae</taxon>
        <taxon>Halomicrobium</taxon>
    </lineage>
</organism>
<evidence type="ECO:0000313" key="6">
    <source>
        <dbReference type="Proteomes" id="UP000199062"/>
    </source>
</evidence>
<dbReference type="EMBL" id="FOZK01000001">
    <property type="protein sequence ID" value="SFR86347.1"/>
    <property type="molecule type" value="Genomic_DNA"/>
</dbReference>
<evidence type="ECO:0000259" key="4">
    <source>
        <dbReference type="Pfam" id="PF01555"/>
    </source>
</evidence>
<evidence type="ECO:0000313" key="5">
    <source>
        <dbReference type="EMBL" id="SFR86347.1"/>
    </source>
</evidence>
<dbReference type="OrthoDB" id="241751at2157"/>
<dbReference type="GO" id="GO:0003677">
    <property type="term" value="F:DNA binding"/>
    <property type="evidence" value="ECO:0007669"/>
    <property type="project" value="InterPro"/>
</dbReference>
<dbReference type="GO" id="GO:0008170">
    <property type="term" value="F:N-methyltransferase activity"/>
    <property type="evidence" value="ECO:0007669"/>
    <property type="project" value="InterPro"/>
</dbReference>
<name>A0A1I6K569_9EURY</name>
<comment type="catalytic activity">
    <reaction evidence="3">
        <text>a 2'-deoxycytidine in DNA + S-adenosyl-L-methionine = an N(4)-methyl-2'-deoxycytidine in DNA + S-adenosyl-L-homocysteine + H(+)</text>
        <dbReference type="Rhea" id="RHEA:16857"/>
        <dbReference type="Rhea" id="RHEA-COMP:11369"/>
        <dbReference type="Rhea" id="RHEA-COMP:13674"/>
        <dbReference type="ChEBI" id="CHEBI:15378"/>
        <dbReference type="ChEBI" id="CHEBI:57856"/>
        <dbReference type="ChEBI" id="CHEBI:59789"/>
        <dbReference type="ChEBI" id="CHEBI:85452"/>
        <dbReference type="ChEBI" id="CHEBI:137933"/>
        <dbReference type="EC" id="2.1.1.113"/>
    </reaction>
</comment>
<reference evidence="5 6" key="1">
    <citation type="submission" date="2016-10" db="EMBL/GenBank/DDBJ databases">
        <authorList>
            <person name="de Groot N.N."/>
        </authorList>
    </citation>
    <scope>NUCLEOTIDE SEQUENCE [LARGE SCALE GENOMIC DNA]</scope>
    <source>
        <strain evidence="5 6">CGMCC 1.10457</strain>
    </source>
</reference>
<keyword evidence="6" id="KW-1185">Reference proteome</keyword>
<keyword evidence="3" id="KW-0680">Restriction system</keyword>
<dbReference type="GO" id="GO:0032259">
    <property type="term" value="P:methylation"/>
    <property type="evidence" value="ECO:0007669"/>
    <property type="project" value="UniProtKB-KW"/>
</dbReference>
<dbReference type="Proteomes" id="UP000199062">
    <property type="component" value="Unassembled WGS sequence"/>
</dbReference>
<keyword evidence="3" id="KW-0949">S-adenosyl-L-methionine</keyword>
<dbReference type="InterPro" id="IPR029063">
    <property type="entry name" value="SAM-dependent_MTases_sf"/>
</dbReference>
<dbReference type="InterPro" id="IPR002941">
    <property type="entry name" value="DNA_methylase_N4/N6"/>
</dbReference>
<accession>A0A1I6K569</accession>
<protein>
    <recommendedName>
        <fullName evidence="3">Type II methyltransferase</fullName>
        <ecNumber evidence="3">2.1.1.113</ecNumber>
    </recommendedName>
    <alternativeName>
        <fullName evidence="3">N-4 cytosine-specific methyltransferase</fullName>
    </alternativeName>
</protein>
<dbReference type="RefSeq" id="WP_089813041.1">
    <property type="nucleotide sequence ID" value="NZ_FOZK01000001.1"/>
</dbReference>
<dbReference type="CDD" id="cd02440">
    <property type="entry name" value="AdoMet_MTases"/>
    <property type="match status" value="1"/>
</dbReference>
<evidence type="ECO:0000256" key="1">
    <source>
        <dbReference type="ARBA" id="ARBA00022603"/>
    </source>
</evidence>
<evidence type="ECO:0000256" key="2">
    <source>
        <dbReference type="ARBA" id="ARBA00022679"/>
    </source>
</evidence>
<evidence type="ECO:0000256" key="3">
    <source>
        <dbReference type="RuleBase" id="RU362026"/>
    </source>
</evidence>
<gene>
    <name evidence="5" type="ORF">SAMN05216559_0208</name>
</gene>
<sequence>MRTVVHVDYDFPADLPEWADDEVRSPPAVVDRFLAEFTEPGDVVLDPFAGFGTTLRVASEMDREAHGVEYERKRVEYIRERGGHGGNLVHGDTRELGELDLPPVDCVLTSPPWMVEGMETNPLQNYDGESDYGQYLDDMVDVFVDIADCLAPDGVALVDATTFDVDGQVTTLAWDFADAIGEPLDFDGEVVVAWETEGEPGPDGVDGTGFDHNYVLRFSKPGAAT</sequence>
<dbReference type="Pfam" id="PF01555">
    <property type="entry name" value="N6_N4_Mtase"/>
    <property type="match status" value="1"/>
</dbReference>
<dbReference type="Gene3D" id="3.40.50.150">
    <property type="entry name" value="Vaccinia Virus protein VP39"/>
    <property type="match status" value="2"/>
</dbReference>
<dbReference type="InterPro" id="IPR001091">
    <property type="entry name" value="RM_Methyltransferase"/>
</dbReference>